<feature type="chain" id="PRO_5026657947" evidence="1">
    <location>
        <begin position="25"/>
        <end position="117"/>
    </location>
</feature>
<protein>
    <submittedName>
        <fullName evidence="2">Uncharacterized protein</fullName>
    </submittedName>
</protein>
<sequence>MLRSAFALAGLTLVLLAIPSTSSAATCTVSKKPRALGPTYVTRLTVANVSCATGKSLVRAYYRCRVANGGADGRCRKRVRGYSCRERRTNVISTQFDAAVTCRSGSRRVVHKYTQFT</sequence>
<dbReference type="EMBL" id="CADCVR010000062">
    <property type="protein sequence ID" value="CAA9499928.1"/>
    <property type="molecule type" value="Genomic_DNA"/>
</dbReference>
<gene>
    <name evidence="2" type="ORF">AVDCRST_MAG53-1883</name>
</gene>
<name>A0A6J4SIJ7_9ACTN</name>
<organism evidence="2">
    <name type="scientific">uncultured Solirubrobacteraceae bacterium</name>
    <dbReference type="NCBI Taxonomy" id="1162706"/>
    <lineage>
        <taxon>Bacteria</taxon>
        <taxon>Bacillati</taxon>
        <taxon>Actinomycetota</taxon>
        <taxon>Thermoleophilia</taxon>
        <taxon>Solirubrobacterales</taxon>
        <taxon>Solirubrobacteraceae</taxon>
        <taxon>environmental samples</taxon>
    </lineage>
</organism>
<reference evidence="2" key="1">
    <citation type="submission" date="2020-02" db="EMBL/GenBank/DDBJ databases">
        <authorList>
            <person name="Meier V. D."/>
        </authorList>
    </citation>
    <scope>NUCLEOTIDE SEQUENCE</scope>
    <source>
        <strain evidence="2">AVDCRST_MAG53</strain>
    </source>
</reference>
<evidence type="ECO:0000256" key="1">
    <source>
        <dbReference type="SAM" id="SignalP"/>
    </source>
</evidence>
<dbReference type="AlphaFoldDB" id="A0A6J4SIJ7"/>
<accession>A0A6J4SIJ7</accession>
<evidence type="ECO:0000313" key="2">
    <source>
        <dbReference type="EMBL" id="CAA9499928.1"/>
    </source>
</evidence>
<feature type="signal peptide" evidence="1">
    <location>
        <begin position="1"/>
        <end position="24"/>
    </location>
</feature>
<proteinExistence type="predicted"/>
<keyword evidence="1" id="KW-0732">Signal</keyword>